<reference evidence="1 2" key="1">
    <citation type="submission" date="2015-07" db="EMBL/GenBank/DDBJ databases">
        <authorList>
            <consortium name="Pathogen Informatics"/>
        </authorList>
    </citation>
    <scope>NUCLEOTIDE SEQUENCE [LARGE SCALE GENOMIC DNA]</scope>
    <source>
        <strain evidence="1 2">A51</strain>
    </source>
</reference>
<protein>
    <submittedName>
        <fullName evidence="1">Uncharacterized protein</fullName>
    </submittedName>
</protein>
<dbReference type="InterPro" id="IPR014946">
    <property type="entry name" value="CRR6"/>
</dbReference>
<accession>A0A655SFB6</accession>
<name>A0A655SFB6_VIBCL</name>
<evidence type="ECO:0000313" key="1">
    <source>
        <dbReference type="EMBL" id="CSB21263.1"/>
    </source>
</evidence>
<dbReference type="EMBL" id="CWOW01000054">
    <property type="protein sequence ID" value="CSB21263.1"/>
    <property type="molecule type" value="Genomic_DNA"/>
</dbReference>
<dbReference type="Pfam" id="PF08847">
    <property type="entry name" value="Crr6"/>
    <property type="match status" value="1"/>
</dbReference>
<evidence type="ECO:0000313" key="2">
    <source>
        <dbReference type="Proteomes" id="UP000044806"/>
    </source>
</evidence>
<proteinExistence type="predicted"/>
<gene>
    <name evidence="1" type="ORF">ERS013165_03847</name>
</gene>
<dbReference type="Proteomes" id="UP000044806">
    <property type="component" value="Unassembled WGS sequence"/>
</dbReference>
<organism evidence="1 2">
    <name type="scientific">Vibrio cholerae</name>
    <dbReference type="NCBI Taxonomy" id="666"/>
    <lineage>
        <taxon>Bacteria</taxon>
        <taxon>Pseudomonadati</taxon>
        <taxon>Pseudomonadota</taxon>
        <taxon>Gammaproteobacteria</taxon>
        <taxon>Vibrionales</taxon>
        <taxon>Vibrionaceae</taxon>
        <taxon>Vibrio</taxon>
    </lineage>
</organism>
<sequence length="191" mass="21988">MTSLCDIAGIAEDYSEDIKVSWAINSAMDEQSDISFVLSKEEVEELDLSGINQMMERYFRTKDLLISNRNKTVFWIFGYDDDSRELYEIPEVRRWFKFTLEQGVPWFYLLDVGADHMSLPINMYSCCNISVNKLSCGSKSVVISSVSDINNWVEVNFENLNRFADEKKIPDNILKEVSEKVITSVHRLVAG</sequence>
<dbReference type="AlphaFoldDB" id="A0A655SFB6"/>